<dbReference type="PANTHER" id="PTHR43503">
    <property type="entry name" value="MCG48959-RELATED"/>
    <property type="match status" value="1"/>
</dbReference>
<dbReference type="Proteomes" id="UP000054937">
    <property type="component" value="Unassembled WGS sequence"/>
</dbReference>
<dbReference type="Gene3D" id="3.30.1020.10">
    <property type="entry name" value="Antioxidant, Horf6, Chain A, domain2"/>
    <property type="match status" value="1"/>
</dbReference>
<dbReference type="FunFam" id="3.40.30.10:FF:000011">
    <property type="entry name" value="Peroxiredoxin PRX1"/>
    <property type="match status" value="1"/>
</dbReference>
<evidence type="ECO:0000256" key="4">
    <source>
        <dbReference type="ARBA" id="ARBA00023284"/>
    </source>
</evidence>
<dbReference type="FunFam" id="3.30.1020.10:FF:000001">
    <property type="entry name" value="1-Cys peroxiredoxin"/>
    <property type="match status" value="1"/>
</dbReference>
<evidence type="ECO:0000256" key="8">
    <source>
        <dbReference type="SAM" id="MobiDB-lite"/>
    </source>
</evidence>
<evidence type="ECO:0000256" key="7">
    <source>
        <dbReference type="PIRSR" id="PIRSR000239-1"/>
    </source>
</evidence>
<dbReference type="GO" id="GO:0005739">
    <property type="term" value="C:mitochondrion"/>
    <property type="evidence" value="ECO:0007669"/>
    <property type="project" value="TreeGrafter"/>
</dbReference>
<dbReference type="InterPro" id="IPR000866">
    <property type="entry name" value="AhpC/TSA"/>
</dbReference>
<dbReference type="InterPro" id="IPR019479">
    <property type="entry name" value="Peroxiredoxin_C"/>
</dbReference>
<dbReference type="Pfam" id="PF00578">
    <property type="entry name" value="AhpC-TSA"/>
    <property type="match status" value="1"/>
</dbReference>
<dbReference type="InterPro" id="IPR013766">
    <property type="entry name" value="Thioredoxin_domain"/>
</dbReference>
<protein>
    <submittedName>
        <fullName evidence="10">Thioredoxin-like fold</fullName>
    </submittedName>
</protein>
<reference evidence="10 11" key="1">
    <citation type="journal article" date="2015" name="Sci. Rep.">
        <title>Genome of the facultative scuticociliatosis pathogen Pseudocohnilembus persalinus provides insight into its virulence through horizontal gene transfer.</title>
        <authorList>
            <person name="Xiong J."/>
            <person name="Wang G."/>
            <person name="Cheng J."/>
            <person name="Tian M."/>
            <person name="Pan X."/>
            <person name="Warren A."/>
            <person name="Jiang C."/>
            <person name="Yuan D."/>
            <person name="Miao W."/>
        </authorList>
    </citation>
    <scope>NUCLEOTIDE SEQUENCE [LARGE SCALE GENOMIC DNA]</scope>
    <source>
        <strain evidence="10">36N120E</strain>
    </source>
</reference>
<evidence type="ECO:0000256" key="3">
    <source>
        <dbReference type="ARBA" id="ARBA00023002"/>
    </source>
</evidence>
<comment type="function">
    <text evidence="6">Thiol-specific peroxidase that catalyzes the reduction of hydrogen peroxide and organic hydroperoxides to water and alcohols, respectively.</text>
</comment>
<gene>
    <name evidence="10" type="ORF">PPERSA_05559</name>
</gene>
<evidence type="ECO:0000313" key="11">
    <source>
        <dbReference type="Proteomes" id="UP000054937"/>
    </source>
</evidence>
<dbReference type="InterPro" id="IPR036249">
    <property type="entry name" value="Thioredoxin-like_sf"/>
</dbReference>
<keyword evidence="2 6" id="KW-0049">Antioxidant</keyword>
<dbReference type="SUPFAM" id="SSF52833">
    <property type="entry name" value="Thioredoxin-like"/>
    <property type="match status" value="1"/>
</dbReference>
<evidence type="ECO:0000259" key="9">
    <source>
        <dbReference type="PROSITE" id="PS51352"/>
    </source>
</evidence>
<dbReference type="InterPro" id="IPR045020">
    <property type="entry name" value="PRX_1cys"/>
</dbReference>
<dbReference type="InterPro" id="IPR024706">
    <property type="entry name" value="Peroxiredoxin_AhpC-typ"/>
</dbReference>
<dbReference type="Pfam" id="PF10417">
    <property type="entry name" value="1-cysPrx_C"/>
    <property type="match status" value="1"/>
</dbReference>
<organism evidence="10 11">
    <name type="scientific">Pseudocohnilembus persalinus</name>
    <name type="common">Ciliate</name>
    <dbReference type="NCBI Taxonomy" id="266149"/>
    <lineage>
        <taxon>Eukaryota</taxon>
        <taxon>Sar</taxon>
        <taxon>Alveolata</taxon>
        <taxon>Ciliophora</taxon>
        <taxon>Intramacronucleata</taxon>
        <taxon>Oligohymenophorea</taxon>
        <taxon>Scuticociliatia</taxon>
        <taxon>Philasterida</taxon>
        <taxon>Pseudocohnilembidae</taxon>
        <taxon>Pseudocohnilembus</taxon>
    </lineage>
</organism>
<keyword evidence="4 6" id="KW-0676">Redox-active center</keyword>
<sequence>MSDQEKTLLLGDEIPNFSADTTEGQIEFHKWLGESWGILFSHPDAFTPICTSELGKIAKLLPEFEKREVKVVAISCNDVKTHKDWIKDIEHYSKCSIKYPIIGDPDRKIAKKLGMLQTNSPKDPQGLPMTVRSVYVIGPDRKLQLSITYPQSCGRNFDEILRVIDSLQLSFKKKLATPADWKKGEDCIISHNVSDKQAEKEFQGFKTEDLPSGKSYMRVINPNDVEK</sequence>
<keyword evidence="11" id="KW-1185">Reference proteome</keyword>
<feature type="region of interest" description="Disordered" evidence="8">
    <location>
        <begin position="205"/>
        <end position="227"/>
    </location>
</feature>
<dbReference type="PROSITE" id="PS51352">
    <property type="entry name" value="THIOREDOXIN_2"/>
    <property type="match status" value="1"/>
</dbReference>
<evidence type="ECO:0000313" key="10">
    <source>
        <dbReference type="EMBL" id="KRX05449.1"/>
    </source>
</evidence>
<evidence type="ECO:0000256" key="1">
    <source>
        <dbReference type="ARBA" id="ARBA00022559"/>
    </source>
</evidence>
<dbReference type="AlphaFoldDB" id="A0A0V0QSW3"/>
<proteinExistence type="inferred from homology"/>
<dbReference type="PIRSF" id="PIRSF000239">
    <property type="entry name" value="AHPC"/>
    <property type="match status" value="1"/>
</dbReference>
<comment type="similarity">
    <text evidence="5">Belongs to the peroxiredoxin family. Prx6 subfamily.</text>
</comment>
<evidence type="ECO:0000256" key="2">
    <source>
        <dbReference type="ARBA" id="ARBA00022862"/>
    </source>
</evidence>
<name>A0A0V0QSW3_PSEPJ</name>
<keyword evidence="1 6" id="KW-0575">Peroxidase</keyword>
<dbReference type="OrthoDB" id="2996783at2759"/>
<dbReference type="FunCoup" id="A0A0V0QSW3">
    <property type="interactions" value="53"/>
</dbReference>
<dbReference type="EMBL" id="LDAU01000108">
    <property type="protein sequence ID" value="KRX05449.1"/>
    <property type="molecule type" value="Genomic_DNA"/>
</dbReference>
<accession>A0A0V0QSW3</accession>
<feature type="domain" description="Thioredoxin" evidence="9">
    <location>
        <begin position="8"/>
        <end position="169"/>
    </location>
</feature>
<dbReference type="GO" id="GO:0045454">
    <property type="term" value="P:cell redox homeostasis"/>
    <property type="evidence" value="ECO:0007669"/>
    <property type="project" value="TreeGrafter"/>
</dbReference>
<dbReference type="OMA" id="RLTMLYP"/>
<dbReference type="CDD" id="cd03016">
    <property type="entry name" value="PRX_1cys"/>
    <property type="match status" value="1"/>
</dbReference>
<evidence type="ECO:0000256" key="6">
    <source>
        <dbReference type="PIRNR" id="PIRNR000239"/>
    </source>
</evidence>
<feature type="active site" description="Cysteine sulfenic acid (-SOH) intermediate; for peroxidase activity" evidence="7">
    <location>
        <position position="50"/>
    </location>
</feature>
<keyword evidence="3 6" id="KW-0560">Oxidoreductase</keyword>
<dbReference type="GO" id="GO:0005829">
    <property type="term" value="C:cytosol"/>
    <property type="evidence" value="ECO:0007669"/>
    <property type="project" value="TreeGrafter"/>
</dbReference>
<dbReference type="InParanoid" id="A0A0V0QSW3"/>
<dbReference type="PANTHER" id="PTHR43503:SF4">
    <property type="entry name" value="PEROXIREDOXIN-6"/>
    <property type="match status" value="1"/>
</dbReference>
<evidence type="ECO:0000256" key="5">
    <source>
        <dbReference type="ARBA" id="ARBA00025719"/>
    </source>
</evidence>
<dbReference type="Gene3D" id="3.40.30.10">
    <property type="entry name" value="Glutaredoxin"/>
    <property type="match status" value="1"/>
</dbReference>
<comment type="caution">
    <text evidence="10">The sequence shown here is derived from an EMBL/GenBank/DDBJ whole genome shotgun (WGS) entry which is preliminary data.</text>
</comment>
<dbReference type="GO" id="GO:0051920">
    <property type="term" value="F:peroxiredoxin activity"/>
    <property type="evidence" value="ECO:0007669"/>
    <property type="project" value="InterPro"/>
</dbReference>